<evidence type="ECO:0000313" key="5">
    <source>
        <dbReference type="Proteomes" id="UP000011087"/>
    </source>
</evidence>
<name>L1J9V2_GUITC</name>
<proteinExistence type="predicted"/>
<dbReference type="PaxDb" id="55529-EKX45117"/>
<dbReference type="Proteomes" id="UP000011087">
    <property type="component" value="Unassembled WGS sequence"/>
</dbReference>
<dbReference type="EnsemblProtists" id="EKX45117">
    <property type="protein sequence ID" value="EKX45117"/>
    <property type="gene ID" value="GUITHDRAFT_139378"/>
</dbReference>
<accession>L1J9V2</accession>
<dbReference type="AlphaFoldDB" id="L1J9V2"/>
<evidence type="ECO:0000313" key="3">
    <source>
        <dbReference type="EMBL" id="EKX45117.1"/>
    </source>
</evidence>
<evidence type="ECO:0000256" key="1">
    <source>
        <dbReference type="SAM" id="Coils"/>
    </source>
</evidence>
<keyword evidence="1" id="KW-0175">Coiled coil</keyword>
<gene>
    <name evidence="3" type="ORF">GUITHDRAFT_139378</name>
</gene>
<reference evidence="4" key="3">
    <citation type="submission" date="2015-06" db="UniProtKB">
        <authorList>
            <consortium name="EnsemblProtists"/>
        </authorList>
    </citation>
    <scope>IDENTIFICATION</scope>
</reference>
<sequence>MTAKNHEDTKPAIVSQTSVSEGNSKKVRELYLGLETRLLSRDCDGNLGSISFDEEKGILRFEMSPESVGKKRKNEELEISLTKVDKVRDIQDIIKDCARIRLRELNRLDQDCDAMRCPTRLLRTSVNIKQCEARELISQLEEDVDKVKERKKVLYQKIRLLINAKRAKLNALKREATSSNT</sequence>
<dbReference type="RefSeq" id="XP_005832097.1">
    <property type="nucleotide sequence ID" value="XM_005832040.1"/>
</dbReference>
<feature type="compositionally biased region" description="Basic and acidic residues" evidence="2">
    <location>
        <begin position="1"/>
        <end position="10"/>
    </location>
</feature>
<dbReference type="EMBL" id="JH993001">
    <property type="protein sequence ID" value="EKX45117.1"/>
    <property type="molecule type" value="Genomic_DNA"/>
</dbReference>
<reference evidence="5" key="2">
    <citation type="submission" date="2012-11" db="EMBL/GenBank/DDBJ databases">
        <authorList>
            <person name="Kuo A."/>
            <person name="Curtis B.A."/>
            <person name="Tanifuji G."/>
            <person name="Burki F."/>
            <person name="Gruber A."/>
            <person name="Irimia M."/>
            <person name="Maruyama S."/>
            <person name="Arias M.C."/>
            <person name="Ball S.G."/>
            <person name="Gile G.H."/>
            <person name="Hirakawa Y."/>
            <person name="Hopkins J.F."/>
            <person name="Rensing S.A."/>
            <person name="Schmutz J."/>
            <person name="Symeonidi A."/>
            <person name="Elias M."/>
            <person name="Eveleigh R.J."/>
            <person name="Herman E.K."/>
            <person name="Klute M.J."/>
            <person name="Nakayama T."/>
            <person name="Obornik M."/>
            <person name="Reyes-Prieto A."/>
            <person name="Armbrust E.V."/>
            <person name="Aves S.J."/>
            <person name="Beiko R.G."/>
            <person name="Coutinho P."/>
            <person name="Dacks J.B."/>
            <person name="Durnford D.G."/>
            <person name="Fast N.M."/>
            <person name="Green B.R."/>
            <person name="Grisdale C."/>
            <person name="Hempe F."/>
            <person name="Henrissat B."/>
            <person name="Hoppner M.P."/>
            <person name="Ishida K.-I."/>
            <person name="Kim E."/>
            <person name="Koreny L."/>
            <person name="Kroth P.G."/>
            <person name="Liu Y."/>
            <person name="Malik S.-B."/>
            <person name="Maier U.G."/>
            <person name="McRose D."/>
            <person name="Mock T."/>
            <person name="Neilson J.A."/>
            <person name="Onodera N.T."/>
            <person name="Poole A.M."/>
            <person name="Pritham E.J."/>
            <person name="Richards T.A."/>
            <person name="Rocap G."/>
            <person name="Roy S.W."/>
            <person name="Sarai C."/>
            <person name="Schaack S."/>
            <person name="Shirato S."/>
            <person name="Slamovits C.H."/>
            <person name="Spencer D.F."/>
            <person name="Suzuki S."/>
            <person name="Worden A.Z."/>
            <person name="Zauner S."/>
            <person name="Barry K."/>
            <person name="Bell C."/>
            <person name="Bharti A.K."/>
            <person name="Crow J.A."/>
            <person name="Grimwood J."/>
            <person name="Kramer R."/>
            <person name="Lindquist E."/>
            <person name="Lucas S."/>
            <person name="Salamov A."/>
            <person name="McFadden G.I."/>
            <person name="Lane C.E."/>
            <person name="Keeling P.J."/>
            <person name="Gray M.W."/>
            <person name="Grigoriev I.V."/>
            <person name="Archibald J.M."/>
        </authorList>
    </citation>
    <scope>NUCLEOTIDE SEQUENCE</scope>
    <source>
        <strain evidence="5">CCMP2712</strain>
    </source>
</reference>
<feature type="coiled-coil region" evidence="1">
    <location>
        <begin position="137"/>
        <end position="175"/>
    </location>
</feature>
<evidence type="ECO:0000313" key="4">
    <source>
        <dbReference type="EnsemblProtists" id="EKX45117"/>
    </source>
</evidence>
<dbReference type="HOGENOM" id="CLU_1491781_0_0_1"/>
<organism evidence="3">
    <name type="scientific">Guillardia theta (strain CCMP2712)</name>
    <name type="common">Cryptophyte</name>
    <dbReference type="NCBI Taxonomy" id="905079"/>
    <lineage>
        <taxon>Eukaryota</taxon>
        <taxon>Cryptophyceae</taxon>
        <taxon>Pyrenomonadales</taxon>
        <taxon>Geminigeraceae</taxon>
        <taxon>Guillardia</taxon>
    </lineage>
</organism>
<dbReference type="KEGG" id="gtt:GUITHDRAFT_139378"/>
<evidence type="ECO:0000256" key="2">
    <source>
        <dbReference type="SAM" id="MobiDB-lite"/>
    </source>
</evidence>
<reference evidence="3 5" key="1">
    <citation type="journal article" date="2012" name="Nature">
        <title>Algal genomes reveal evolutionary mosaicism and the fate of nucleomorphs.</title>
        <authorList>
            <consortium name="DOE Joint Genome Institute"/>
            <person name="Curtis B.A."/>
            <person name="Tanifuji G."/>
            <person name="Burki F."/>
            <person name="Gruber A."/>
            <person name="Irimia M."/>
            <person name="Maruyama S."/>
            <person name="Arias M.C."/>
            <person name="Ball S.G."/>
            <person name="Gile G.H."/>
            <person name="Hirakawa Y."/>
            <person name="Hopkins J.F."/>
            <person name="Kuo A."/>
            <person name="Rensing S.A."/>
            <person name="Schmutz J."/>
            <person name="Symeonidi A."/>
            <person name="Elias M."/>
            <person name="Eveleigh R.J."/>
            <person name="Herman E.K."/>
            <person name="Klute M.J."/>
            <person name="Nakayama T."/>
            <person name="Obornik M."/>
            <person name="Reyes-Prieto A."/>
            <person name="Armbrust E.V."/>
            <person name="Aves S.J."/>
            <person name="Beiko R.G."/>
            <person name="Coutinho P."/>
            <person name="Dacks J.B."/>
            <person name="Durnford D.G."/>
            <person name="Fast N.M."/>
            <person name="Green B.R."/>
            <person name="Grisdale C.J."/>
            <person name="Hempel F."/>
            <person name="Henrissat B."/>
            <person name="Hoppner M.P."/>
            <person name="Ishida K."/>
            <person name="Kim E."/>
            <person name="Koreny L."/>
            <person name="Kroth P.G."/>
            <person name="Liu Y."/>
            <person name="Malik S.B."/>
            <person name="Maier U.G."/>
            <person name="McRose D."/>
            <person name="Mock T."/>
            <person name="Neilson J.A."/>
            <person name="Onodera N.T."/>
            <person name="Poole A.M."/>
            <person name="Pritham E.J."/>
            <person name="Richards T.A."/>
            <person name="Rocap G."/>
            <person name="Roy S.W."/>
            <person name="Sarai C."/>
            <person name="Schaack S."/>
            <person name="Shirato S."/>
            <person name="Slamovits C.H."/>
            <person name="Spencer D.F."/>
            <person name="Suzuki S."/>
            <person name="Worden A.Z."/>
            <person name="Zauner S."/>
            <person name="Barry K."/>
            <person name="Bell C."/>
            <person name="Bharti A.K."/>
            <person name="Crow J.A."/>
            <person name="Grimwood J."/>
            <person name="Kramer R."/>
            <person name="Lindquist E."/>
            <person name="Lucas S."/>
            <person name="Salamov A."/>
            <person name="McFadden G.I."/>
            <person name="Lane C.E."/>
            <person name="Keeling P.J."/>
            <person name="Gray M.W."/>
            <person name="Grigoriev I.V."/>
            <person name="Archibald J.M."/>
        </authorList>
    </citation>
    <scope>NUCLEOTIDE SEQUENCE</scope>
    <source>
        <strain evidence="3 5">CCMP2712</strain>
    </source>
</reference>
<dbReference type="SUPFAM" id="SSF58022">
    <property type="entry name" value="XRCC4, C-terminal oligomerization domain"/>
    <property type="match status" value="1"/>
</dbReference>
<protein>
    <submittedName>
        <fullName evidence="3 4">Uncharacterized protein</fullName>
    </submittedName>
</protein>
<keyword evidence="5" id="KW-1185">Reference proteome</keyword>
<dbReference type="GeneID" id="17301718"/>
<feature type="region of interest" description="Disordered" evidence="2">
    <location>
        <begin position="1"/>
        <end position="23"/>
    </location>
</feature>